<dbReference type="AlphaFoldDB" id="A0A3P3W6S8"/>
<evidence type="ECO:0000313" key="2">
    <source>
        <dbReference type="EMBL" id="RRJ89319.1"/>
    </source>
</evidence>
<evidence type="ECO:0000313" key="3">
    <source>
        <dbReference type="Proteomes" id="UP000275719"/>
    </source>
</evidence>
<keyword evidence="3" id="KW-1185">Reference proteome</keyword>
<name>A0A3P3W6S8_9FLAO</name>
<dbReference type="Proteomes" id="UP000275719">
    <property type="component" value="Unassembled WGS sequence"/>
</dbReference>
<evidence type="ECO:0000256" key="1">
    <source>
        <dbReference type="SAM" id="Phobius"/>
    </source>
</evidence>
<feature type="transmembrane region" description="Helical" evidence="1">
    <location>
        <begin position="16"/>
        <end position="36"/>
    </location>
</feature>
<reference evidence="2 3" key="1">
    <citation type="submission" date="2018-11" db="EMBL/GenBank/DDBJ databases">
        <title>Flavobacterium sp. nov., YIM 102701-2 draft genome.</title>
        <authorList>
            <person name="Li G."/>
            <person name="Jiang Y."/>
        </authorList>
    </citation>
    <scope>NUCLEOTIDE SEQUENCE [LARGE SCALE GENOMIC DNA]</scope>
    <source>
        <strain evidence="2 3">YIM 102701-2</strain>
    </source>
</reference>
<protein>
    <submittedName>
        <fullName evidence="2">Uncharacterized protein</fullName>
    </submittedName>
</protein>
<gene>
    <name evidence="2" type="ORF">EG240_12095</name>
</gene>
<sequence>MVVNPTVKSNVKYGKLILCLLLDFVGYLSYVVPFFGEFTDVIWAPISAFLITRMFKGTIGKVGGVFAFIEEIMPGLDFIPTFTITWIYSNLIKKSV</sequence>
<organism evidence="2 3">
    <name type="scientific">Paenimyroides tangerinum</name>
    <dbReference type="NCBI Taxonomy" id="2488728"/>
    <lineage>
        <taxon>Bacteria</taxon>
        <taxon>Pseudomonadati</taxon>
        <taxon>Bacteroidota</taxon>
        <taxon>Flavobacteriia</taxon>
        <taxon>Flavobacteriales</taxon>
        <taxon>Flavobacteriaceae</taxon>
        <taxon>Paenimyroides</taxon>
    </lineage>
</organism>
<proteinExistence type="predicted"/>
<accession>A0A3P3W6S8</accession>
<dbReference type="OrthoDB" id="1144067at2"/>
<keyword evidence="1" id="KW-0812">Transmembrane</keyword>
<keyword evidence="1" id="KW-0472">Membrane</keyword>
<dbReference type="EMBL" id="RQVQ01000030">
    <property type="protein sequence ID" value="RRJ89319.1"/>
    <property type="molecule type" value="Genomic_DNA"/>
</dbReference>
<keyword evidence="1" id="KW-1133">Transmembrane helix</keyword>
<comment type="caution">
    <text evidence="2">The sequence shown here is derived from an EMBL/GenBank/DDBJ whole genome shotgun (WGS) entry which is preliminary data.</text>
</comment>